<keyword evidence="2" id="KW-0805">Transcription regulation</keyword>
<keyword evidence="7" id="KW-1185">Reference proteome</keyword>
<dbReference type="AlphaFoldDB" id="W4VBX5"/>
<dbReference type="PROSITE" id="PS50932">
    <property type="entry name" value="HTH_LACI_2"/>
    <property type="match status" value="1"/>
</dbReference>
<dbReference type="Pfam" id="PF13377">
    <property type="entry name" value="Peripla_BP_3"/>
    <property type="match status" value="1"/>
</dbReference>
<proteinExistence type="predicted"/>
<dbReference type="CDD" id="cd01392">
    <property type="entry name" value="HTH_LacI"/>
    <property type="match status" value="1"/>
</dbReference>
<comment type="caution">
    <text evidence="6">The sequence shown here is derived from an EMBL/GenBank/DDBJ whole genome shotgun (WGS) entry which is preliminary data.</text>
</comment>
<keyword evidence="3" id="KW-0238">DNA-binding</keyword>
<keyword evidence="4" id="KW-0804">Transcription</keyword>
<dbReference type="InterPro" id="IPR000843">
    <property type="entry name" value="HTH_LacI"/>
</dbReference>
<dbReference type="GO" id="GO:0000976">
    <property type="term" value="F:transcription cis-regulatory region binding"/>
    <property type="evidence" value="ECO:0007669"/>
    <property type="project" value="TreeGrafter"/>
</dbReference>
<keyword evidence="1" id="KW-0678">Repressor</keyword>
<reference evidence="6" key="1">
    <citation type="journal article" date="2014" name="Genome Announc.">
        <title>Draft Genome Sequence of Clostridium straminisolvens Strain JCM 21531T, Isolated from a Cellulose-Degrading Bacterial Community.</title>
        <authorList>
            <person name="Yuki M."/>
            <person name="Oshima K."/>
            <person name="Suda W."/>
            <person name="Sakamoto M."/>
            <person name="Kitamura K."/>
            <person name="Iida T."/>
            <person name="Hattori M."/>
            <person name="Ohkuma M."/>
        </authorList>
    </citation>
    <scope>NUCLEOTIDE SEQUENCE [LARGE SCALE GENOMIC DNA]</scope>
    <source>
        <strain evidence="6">JCM 21531</strain>
    </source>
</reference>
<dbReference type="SUPFAM" id="SSF53822">
    <property type="entry name" value="Periplasmic binding protein-like I"/>
    <property type="match status" value="1"/>
</dbReference>
<accession>W4VBX5</accession>
<dbReference type="SMART" id="SM00354">
    <property type="entry name" value="HTH_LACI"/>
    <property type="match status" value="1"/>
</dbReference>
<dbReference type="RefSeq" id="WP_038290869.1">
    <property type="nucleotide sequence ID" value="NZ_BAVR01000063.1"/>
</dbReference>
<dbReference type="Gene3D" id="3.40.50.2300">
    <property type="match status" value="2"/>
</dbReference>
<sequence>MAKKVTMEFIANQLGITKNTVSLALRNMPGVSEKTRNEILRTAEKYGYKYKKSNTKNNTSDPKTESICLMLSNDTKNSVGFFSFIQYGIESEGNRNGLNTILYCFDDSKEFQPPVCIRDGIVSGIITLGRISRKTVNSIIGLNLPLVIIDDFFEDIRASYILTDNLSGGFIATEYLIKSGHKDIGFFGDIFASPSFFDRYMGYLKAHVRYNIPVNNSFSIIDKNMSTLLHDGVDKIVDELKKIPKLPTAIFCCNDLEAISLYKAFSVMGISVPDDISIIGFDDIESSKSVSPELTTMHIYKEAMGERAVKKLIERMNGQECIDEKILLPVALIERQSVKQIR</sequence>
<organism evidence="6 7">
    <name type="scientific">Acetivibrio straminisolvens JCM 21531</name>
    <dbReference type="NCBI Taxonomy" id="1294263"/>
    <lineage>
        <taxon>Bacteria</taxon>
        <taxon>Bacillati</taxon>
        <taxon>Bacillota</taxon>
        <taxon>Clostridia</taxon>
        <taxon>Eubacteriales</taxon>
        <taxon>Oscillospiraceae</taxon>
        <taxon>Acetivibrio</taxon>
    </lineage>
</organism>
<dbReference type="InterPro" id="IPR046335">
    <property type="entry name" value="LacI/GalR-like_sensor"/>
</dbReference>
<name>W4VBX5_9FIRM</name>
<dbReference type="Proteomes" id="UP000019109">
    <property type="component" value="Unassembled WGS sequence"/>
</dbReference>
<dbReference type="Pfam" id="PF00356">
    <property type="entry name" value="LacI"/>
    <property type="match status" value="1"/>
</dbReference>
<dbReference type="STRING" id="1294263.JCM21531_3888"/>
<protein>
    <recommendedName>
        <fullName evidence="5">HTH lacI-type domain-containing protein</fullName>
    </recommendedName>
</protein>
<dbReference type="InterPro" id="IPR010982">
    <property type="entry name" value="Lambda_DNA-bd_dom_sf"/>
</dbReference>
<feature type="domain" description="HTH lacI-type" evidence="5">
    <location>
        <begin position="5"/>
        <end position="49"/>
    </location>
</feature>
<evidence type="ECO:0000256" key="3">
    <source>
        <dbReference type="ARBA" id="ARBA00023125"/>
    </source>
</evidence>
<dbReference type="Gene3D" id="1.10.260.40">
    <property type="entry name" value="lambda repressor-like DNA-binding domains"/>
    <property type="match status" value="1"/>
</dbReference>
<evidence type="ECO:0000256" key="2">
    <source>
        <dbReference type="ARBA" id="ARBA00023015"/>
    </source>
</evidence>
<evidence type="ECO:0000259" key="5">
    <source>
        <dbReference type="PROSITE" id="PS50932"/>
    </source>
</evidence>
<gene>
    <name evidence="6" type="ORF">JCM21531_3888</name>
</gene>
<dbReference type="OrthoDB" id="2026446at2"/>
<evidence type="ECO:0000256" key="4">
    <source>
        <dbReference type="ARBA" id="ARBA00023163"/>
    </source>
</evidence>
<dbReference type="SUPFAM" id="SSF47413">
    <property type="entry name" value="lambda repressor-like DNA-binding domains"/>
    <property type="match status" value="1"/>
</dbReference>
<dbReference type="PANTHER" id="PTHR30146:SF148">
    <property type="entry name" value="HTH-TYPE TRANSCRIPTIONAL REPRESSOR PURR-RELATED"/>
    <property type="match status" value="1"/>
</dbReference>
<evidence type="ECO:0000313" key="7">
    <source>
        <dbReference type="Proteomes" id="UP000019109"/>
    </source>
</evidence>
<dbReference type="GO" id="GO:0003700">
    <property type="term" value="F:DNA-binding transcription factor activity"/>
    <property type="evidence" value="ECO:0007669"/>
    <property type="project" value="TreeGrafter"/>
</dbReference>
<evidence type="ECO:0000256" key="1">
    <source>
        <dbReference type="ARBA" id="ARBA00022491"/>
    </source>
</evidence>
<evidence type="ECO:0000313" key="6">
    <source>
        <dbReference type="EMBL" id="GAE90293.1"/>
    </source>
</evidence>
<dbReference type="InterPro" id="IPR028082">
    <property type="entry name" value="Peripla_BP_I"/>
</dbReference>
<dbReference type="PANTHER" id="PTHR30146">
    <property type="entry name" value="LACI-RELATED TRANSCRIPTIONAL REPRESSOR"/>
    <property type="match status" value="1"/>
</dbReference>
<dbReference type="EMBL" id="BAVR01000063">
    <property type="protein sequence ID" value="GAE90293.1"/>
    <property type="molecule type" value="Genomic_DNA"/>
</dbReference>